<comment type="caution">
    <text evidence="1">The sequence shown here is derived from an EMBL/GenBank/DDBJ whole genome shotgun (WGS) entry which is preliminary data.</text>
</comment>
<protein>
    <submittedName>
        <fullName evidence="1">Uncharacterized protein</fullName>
    </submittedName>
</protein>
<accession>A0ABV0GHA6</accession>
<keyword evidence="2" id="KW-1185">Reference proteome</keyword>
<proteinExistence type="predicted"/>
<gene>
    <name evidence="1" type="ORF">ABDJ40_16885</name>
</gene>
<dbReference type="RefSeq" id="WP_269630861.1">
    <property type="nucleotide sequence ID" value="NZ_JBDPZC010000008.1"/>
</dbReference>
<evidence type="ECO:0000313" key="1">
    <source>
        <dbReference type="EMBL" id="MEO3714444.1"/>
    </source>
</evidence>
<evidence type="ECO:0000313" key="2">
    <source>
        <dbReference type="Proteomes" id="UP001462640"/>
    </source>
</evidence>
<sequence length="48" mass="5294">MSSNTVVRIVLCAVMAYQGYLFGADCGRAIKAWVQDQETSSTLRISRP</sequence>
<organism evidence="1 2">
    <name type="scientific">Roseateles flavus</name>
    <dbReference type="NCBI Taxonomy" id="3149041"/>
    <lineage>
        <taxon>Bacteria</taxon>
        <taxon>Pseudomonadati</taxon>
        <taxon>Pseudomonadota</taxon>
        <taxon>Betaproteobacteria</taxon>
        <taxon>Burkholderiales</taxon>
        <taxon>Sphaerotilaceae</taxon>
        <taxon>Roseateles</taxon>
    </lineage>
</organism>
<dbReference type="EMBL" id="JBDPZC010000008">
    <property type="protein sequence ID" value="MEO3714444.1"/>
    <property type="molecule type" value="Genomic_DNA"/>
</dbReference>
<name>A0ABV0GHA6_9BURK</name>
<dbReference type="Proteomes" id="UP001462640">
    <property type="component" value="Unassembled WGS sequence"/>
</dbReference>
<reference evidence="1 2" key="1">
    <citation type="submission" date="2024-05" db="EMBL/GenBank/DDBJ databases">
        <title>Roseateles sp. 2.12 16S ribosomal RNA gene Genome sequencing and assembly.</title>
        <authorList>
            <person name="Woo H."/>
        </authorList>
    </citation>
    <scope>NUCLEOTIDE SEQUENCE [LARGE SCALE GENOMIC DNA]</scope>
    <source>
        <strain evidence="1 2">2.12</strain>
    </source>
</reference>